<feature type="region of interest" description="Disordered" evidence="2">
    <location>
        <begin position="213"/>
        <end position="238"/>
    </location>
</feature>
<protein>
    <submittedName>
        <fullName evidence="5">E3 ubiquitin-protein ligase msl-2-like isoform X1</fullName>
    </submittedName>
</protein>
<feature type="domain" description="CXC MSL2-type" evidence="3">
    <location>
        <begin position="151"/>
        <end position="203"/>
    </location>
</feature>
<sequence length="319" mass="34856">MSTGSGTGLTAAQTSFIVNEGLLIAEACYTYHNWAELEQVDLPDAISMSTFPNNTMNTDYAMTYFIPTATSTPFHDQNTSPKQSYEKTSSEVQHLNSSQKYISSTIKDKKKDTQMNPVNSKPSIISCVQETPQSATTGSPRRNAGMTKEDSFKHKCRCGTSGVLANPKTTCRNNRCRCYVSGNSCRNCRCFGCHNPHKTDLLDSNDEDELENLAPPSLPNLQSEKPAPTNATPTKPAPAFDGPQCGSVLVPVSNLEQSLHPLVLVKNEEGEYQCFNLFQGNVPIDPATVGLQLIRMQSNGYHSQIPDYAYVMGPSLAVP</sequence>
<organism evidence="4 5">
    <name type="scientific">Drosophila pseudoobscura pseudoobscura</name>
    <name type="common">Fruit fly</name>
    <dbReference type="NCBI Taxonomy" id="46245"/>
    <lineage>
        <taxon>Eukaryota</taxon>
        <taxon>Metazoa</taxon>
        <taxon>Ecdysozoa</taxon>
        <taxon>Arthropoda</taxon>
        <taxon>Hexapoda</taxon>
        <taxon>Insecta</taxon>
        <taxon>Pterygota</taxon>
        <taxon>Neoptera</taxon>
        <taxon>Endopterygota</taxon>
        <taxon>Diptera</taxon>
        <taxon>Brachycera</taxon>
        <taxon>Muscomorpha</taxon>
        <taxon>Ephydroidea</taxon>
        <taxon>Drosophilidae</taxon>
        <taxon>Drosophila</taxon>
        <taxon>Sophophora</taxon>
    </lineage>
</organism>
<dbReference type="Proteomes" id="UP000001819">
    <property type="component" value="Chromosome 2"/>
</dbReference>
<reference evidence="4" key="1">
    <citation type="submission" date="2024-06" db="UniProtKB">
        <authorList>
            <consortium name="RefSeq"/>
        </authorList>
    </citation>
    <scope>NUCLEOTIDE SEQUENCE [LARGE SCALE GENOMIC DNA]</scope>
    <source>
        <strain evidence="4">MV2-25</strain>
    </source>
</reference>
<dbReference type="AlphaFoldDB" id="A0A6I8VB44"/>
<evidence type="ECO:0000256" key="1">
    <source>
        <dbReference type="PROSITE-ProRule" id="PRU01396"/>
    </source>
</evidence>
<dbReference type="PANTHER" id="PTHR16048">
    <property type="entry name" value="MSL2-RELATED"/>
    <property type="match status" value="1"/>
</dbReference>
<evidence type="ECO:0000256" key="2">
    <source>
        <dbReference type="SAM" id="MobiDB-lite"/>
    </source>
</evidence>
<dbReference type="InterPro" id="IPR033467">
    <property type="entry name" value="Tesmin/TSO1-like_CXC"/>
</dbReference>
<keyword evidence="1" id="KW-0539">Nucleus</keyword>
<dbReference type="KEGG" id="dpo:26532228"/>
<keyword evidence="1" id="KW-0158">Chromosome</keyword>
<dbReference type="PANTHER" id="PTHR16048:SF3">
    <property type="entry name" value="E3 UBIQUITIN-PROTEIN LIGASE MSL2"/>
    <property type="match status" value="1"/>
</dbReference>
<dbReference type="Pfam" id="PF16682">
    <property type="entry name" value="MSL2-CXC"/>
    <property type="match status" value="1"/>
</dbReference>
<dbReference type="PROSITE" id="PS52051">
    <property type="entry name" value="CXC_MSL2"/>
    <property type="match status" value="1"/>
</dbReference>
<dbReference type="SMART" id="SM01114">
    <property type="entry name" value="CXC"/>
    <property type="match status" value="1"/>
</dbReference>
<keyword evidence="4" id="KW-1185">Reference proteome</keyword>
<dbReference type="GO" id="GO:0061630">
    <property type="term" value="F:ubiquitin protein ligase activity"/>
    <property type="evidence" value="ECO:0007669"/>
    <property type="project" value="InterPro"/>
</dbReference>
<dbReference type="GO" id="GO:0016567">
    <property type="term" value="P:protein ubiquitination"/>
    <property type="evidence" value="ECO:0007669"/>
    <property type="project" value="TreeGrafter"/>
</dbReference>
<evidence type="ECO:0000313" key="5">
    <source>
        <dbReference type="RefSeq" id="XP_015037482.2"/>
    </source>
</evidence>
<dbReference type="InterPro" id="IPR032049">
    <property type="entry name" value="Msl2-CXC"/>
</dbReference>
<dbReference type="ExpressionAtlas" id="A0A6I8VB44">
    <property type="expression patterns" value="baseline"/>
</dbReference>
<dbReference type="InterPro" id="IPR037922">
    <property type="entry name" value="MSL2"/>
</dbReference>
<reference evidence="5" key="2">
    <citation type="submission" date="2025-08" db="UniProtKB">
        <authorList>
            <consortium name="RefSeq"/>
        </authorList>
    </citation>
    <scope>IDENTIFICATION</scope>
    <source>
        <strain evidence="5">MV-25-SWS-2005</strain>
        <tissue evidence="5">Whole body</tissue>
    </source>
</reference>
<dbReference type="CDD" id="cd13122">
    <property type="entry name" value="MSL2_CXC"/>
    <property type="match status" value="1"/>
</dbReference>
<feature type="compositionally biased region" description="Low complexity" evidence="2">
    <location>
        <begin position="225"/>
        <end position="238"/>
    </location>
</feature>
<proteinExistence type="inferred from homology"/>
<feature type="compositionally biased region" description="Polar residues" evidence="2">
    <location>
        <begin position="73"/>
        <end position="83"/>
    </location>
</feature>
<feature type="region of interest" description="Disordered" evidence="2">
    <location>
        <begin position="73"/>
        <end position="98"/>
    </location>
</feature>
<dbReference type="GO" id="GO:0072487">
    <property type="term" value="C:MSL complex"/>
    <property type="evidence" value="ECO:0007669"/>
    <property type="project" value="UniProtKB-UniRule"/>
</dbReference>
<evidence type="ECO:0000313" key="4">
    <source>
        <dbReference type="Proteomes" id="UP000001819"/>
    </source>
</evidence>
<evidence type="ECO:0000259" key="3">
    <source>
        <dbReference type="PROSITE" id="PS52051"/>
    </source>
</evidence>
<dbReference type="InParanoid" id="A0A6I8VB44"/>
<name>A0A6I8VB44_DROPS</name>
<dbReference type="RefSeq" id="XP_015037482.2">
    <property type="nucleotide sequence ID" value="XM_015181996.2"/>
</dbReference>
<gene>
    <name evidence="5" type="primary">LOC26532228</name>
</gene>
<accession>A0A6I8VB44</accession>
<comment type="similarity">
    <text evidence="1">Belongs to the MSL2 family.</text>
</comment>